<dbReference type="Pfam" id="PF17953">
    <property type="entry name" value="Csm4_C"/>
    <property type="match status" value="1"/>
</dbReference>
<evidence type="ECO:0000256" key="2">
    <source>
        <dbReference type="ARBA" id="ARBA00016109"/>
    </source>
</evidence>
<feature type="domain" description="Csm4 C-terminal" evidence="6">
    <location>
        <begin position="252"/>
        <end position="352"/>
    </location>
</feature>
<dbReference type="RefSeq" id="WP_073595161.1">
    <property type="nucleotide sequence ID" value="NZ_MRCE01000020.1"/>
</dbReference>
<evidence type="ECO:0000256" key="1">
    <source>
        <dbReference type="ARBA" id="ARBA00005772"/>
    </source>
</evidence>
<dbReference type="OrthoDB" id="9792564at2"/>
<keyword evidence="3" id="KW-0694">RNA-binding</keyword>
<protein>
    <recommendedName>
        <fullName evidence="2">CRISPR system Cms protein Csm4</fullName>
    </recommendedName>
</protein>
<evidence type="ECO:0000313" key="8">
    <source>
        <dbReference type="Proteomes" id="UP000185860"/>
    </source>
</evidence>
<dbReference type="InterPro" id="IPR005510">
    <property type="entry name" value="Csm4"/>
</dbReference>
<accession>A0A1U7IFF9</accession>
<dbReference type="InterPro" id="IPR040932">
    <property type="entry name" value="Csm4_C"/>
</dbReference>
<evidence type="ECO:0000259" key="5">
    <source>
        <dbReference type="Pfam" id="PF03787"/>
    </source>
</evidence>
<dbReference type="STRING" id="454136.NIES2119_19430"/>
<dbReference type="GO" id="GO:0003723">
    <property type="term" value="F:RNA binding"/>
    <property type="evidence" value="ECO:0007669"/>
    <property type="project" value="UniProtKB-KW"/>
</dbReference>
<reference evidence="7 8" key="1">
    <citation type="submission" date="2016-11" db="EMBL/GenBank/DDBJ databases">
        <title>Draft Genome Sequences of Nine Cyanobacterial Strains from Diverse Habitats.</title>
        <authorList>
            <person name="Zhu T."/>
            <person name="Hou S."/>
            <person name="Lu X."/>
            <person name="Hess W.R."/>
        </authorList>
    </citation>
    <scope>NUCLEOTIDE SEQUENCE [LARGE SCALE GENOMIC DNA]</scope>
    <source>
        <strain evidence="7 8">IAM M-71</strain>
    </source>
</reference>
<dbReference type="InterPro" id="IPR005537">
    <property type="entry name" value="RAMP_III_fam"/>
</dbReference>
<dbReference type="AlphaFoldDB" id="A0A1U7IFF9"/>
<gene>
    <name evidence="7" type="ORF">NIES2119_19430</name>
</gene>
<evidence type="ECO:0000256" key="3">
    <source>
        <dbReference type="ARBA" id="ARBA00022884"/>
    </source>
</evidence>
<dbReference type="Pfam" id="PF03787">
    <property type="entry name" value="RAMPs"/>
    <property type="match status" value="1"/>
</dbReference>
<sequence length="359" mass="40854">MSEWKLIKLKFGRHPAHFGETGIGIEKTSERVRSDTLFSAWIAAYAKLLGREDVSELLENFNTQSAPPFRLSSTFLYQELSNHTVYYLPRPKTFPSRYPIGEDIEFAKDYKKLNYLSLEIWRKWYQGSEGFSQTDLQDKAIVAYKQAYKIEKFPKVAIDRTTRAANFYHTGFVQFNWTSNQEEIKALSGLYLLLNFPTSNLELVHNLKAALHFLGEEGIGGERSSGAGRFEVEWCDQLPKEWKSINLADFKAKHHALMSMFWTNDYAQFSDLGLTPENPSASYELLERGGWVSSPSSDRQARRKSVKMFTEGSVFSGIPQGKLADVTPDKFNNPRQGGHKVYRSGIALSLPIKTSDANS</sequence>
<dbReference type="NCBIfam" id="TIGR01903">
    <property type="entry name" value="cas5_csm4"/>
    <property type="match status" value="1"/>
</dbReference>
<feature type="domain" description="CRISPR type III-associated protein" evidence="5">
    <location>
        <begin position="24"/>
        <end position="231"/>
    </location>
</feature>
<evidence type="ECO:0000256" key="4">
    <source>
        <dbReference type="ARBA" id="ARBA00023118"/>
    </source>
</evidence>
<dbReference type="EMBL" id="MRCE01000020">
    <property type="protein sequence ID" value="OKH35674.1"/>
    <property type="molecule type" value="Genomic_DNA"/>
</dbReference>
<evidence type="ECO:0000313" key="7">
    <source>
        <dbReference type="EMBL" id="OKH35674.1"/>
    </source>
</evidence>
<dbReference type="GO" id="GO:0051607">
    <property type="term" value="P:defense response to virus"/>
    <property type="evidence" value="ECO:0007669"/>
    <property type="project" value="UniProtKB-KW"/>
</dbReference>
<comment type="caution">
    <text evidence="7">The sequence shown here is derived from an EMBL/GenBank/DDBJ whole genome shotgun (WGS) entry which is preliminary data.</text>
</comment>
<name>A0A1U7IFF9_9CYAN</name>
<proteinExistence type="inferred from homology"/>
<evidence type="ECO:0000259" key="6">
    <source>
        <dbReference type="Pfam" id="PF17953"/>
    </source>
</evidence>
<dbReference type="Proteomes" id="UP000185860">
    <property type="component" value="Unassembled WGS sequence"/>
</dbReference>
<comment type="similarity">
    <text evidence="1">Belongs to the CRISPR-associated Csm4 family.</text>
</comment>
<organism evidence="7 8">
    <name type="scientific">[Phormidium ambiguum] IAM M-71</name>
    <dbReference type="NCBI Taxonomy" id="454136"/>
    <lineage>
        <taxon>Bacteria</taxon>
        <taxon>Bacillati</taxon>
        <taxon>Cyanobacteriota</taxon>
        <taxon>Cyanophyceae</taxon>
        <taxon>Oscillatoriophycideae</taxon>
        <taxon>Aerosakkonematales</taxon>
        <taxon>Aerosakkonemataceae</taxon>
        <taxon>Floridanema</taxon>
    </lineage>
</organism>
<keyword evidence="4" id="KW-0051">Antiviral defense</keyword>